<organism evidence="3 4">
    <name type="scientific">Gymnopilus junonius</name>
    <name type="common">Spectacular rustgill mushroom</name>
    <name type="synonym">Gymnopilus spectabilis subsp. junonius</name>
    <dbReference type="NCBI Taxonomy" id="109634"/>
    <lineage>
        <taxon>Eukaryota</taxon>
        <taxon>Fungi</taxon>
        <taxon>Dikarya</taxon>
        <taxon>Basidiomycota</taxon>
        <taxon>Agaricomycotina</taxon>
        <taxon>Agaricomycetes</taxon>
        <taxon>Agaricomycetidae</taxon>
        <taxon>Agaricales</taxon>
        <taxon>Agaricineae</taxon>
        <taxon>Hymenogastraceae</taxon>
        <taxon>Gymnopilus</taxon>
    </lineage>
</organism>
<feature type="chain" id="PRO_5040371824" evidence="2">
    <location>
        <begin position="27"/>
        <end position="106"/>
    </location>
</feature>
<evidence type="ECO:0000256" key="1">
    <source>
        <dbReference type="SAM" id="MobiDB-lite"/>
    </source>
</evidence>
<gene>
    <name evidence="3" type="ORF">CPB84DRAFT_1851474</name>
</gene>
<evidence type="ECO:0000313" key="3">
    <source>
        <dbReference type="EMBL" id="KAF8881665.1"/>
    </source>
</evidence>
<accession>A0A9P5NC96</accession>
<feature type="region of interest" description="Disordered" evidence="1">
    <location>
        <begin position="60"/>
        <end position="106"/>
    </location>
</feature>
<keyword evidence="4" id="KW-1185">Reference proteome</keyword>
<evidence type="ECO:0000313" key="4">
    <source>
        <dbReference type="Proteomes" id="UP000724874"/>
    </source>
</evidence>
<evidence type="ECO:0000256" key="2">
    <source>
        <dbReference type="SAM" id="SignalP"/>
    </source>
</evidence>
<dbReference type="OrthoDB" id="3025094at2759"/>
<comment type="caution">
    <text evidence="3">The sequence shown here is derived from an EMBL/GenBank/DDBJ whole genome shotgun (WGS) entry which is preliminary data.</text>
</comment>
<dbReference type="EMBL" id="JADNYJ010000129">
    <property type="protein sequence ID" value="KAF8881665.1"/>
    <property type="molecule type" value="Genomic_DNA"/>
</dbReference>
<proteinExistence type="predicted"/>
<feature type="compositionally biased region" description="Polar residues" evidence="1">
    <location>
        <begin position="89"/>
        <end position="106"/>
    </location>
</feature>
<dbReference type="AlphaFoldDB" id="A0A9P5NC96"/>
<reference evidence="3" key="1">
    <citation type="submission" date="2020-11" db="EMBL/GenBank/DDBJ databases">
        <authorList>
            <consortium name="DOE Joint Genome Institute"/>
            <person name="Ahrendt S."/>
            <person name="Riley R."/>
            <person name="Andreopoulos W."/>
            <person name="LaButti K."/>
            <person name="Pangilinan J."/>
            <person name="Ruiz-duenas F.J."/>
            <person name="Barrasa J.M."/>
            <person name="Sanchez-Garcia M."/>
            <person name="Camarero S."/>
            <person name="Miyauchi S."/>
            <person name="Serrano A."/>
            <person name="Linde D."/>
            <person name="Babiker R."/>
            <person name="Drula E."/>
            <person name="Ayuso-Fernandez I."/>
            <person name="Pacheco R."/>
            <person name="Padilla G."/>
            <person name="Ferreira P."/>
            <person name="Barriuso J."/>
            <person name="Kellner H."/>
            <person name="Castanera R."/>
            <person name="Alfaro M."/>
            <person name="Ramirez L."/>
            <person name="Pisabarro A.G."/>
            <person name="Kuo A."/>
            <person name="Tritt A."/>
            <person name="Lipzen A."/>
            <person name="He G."/>
            <person name="Yan M."/>
            <person name="Ng V."/>
            <person name="Cullen D."/>
            <person name="Martin F."/>
            <person name="Rosso M.-N."/>
            <person name="Henrissat B."/>
            <person name="Hibbett D."/>
            <person name="Martinez A.T."/>
            <person name="Grigoriev I.V."/>
        </authorList>
    </citation>
    <scope>NUCLEOTIDE SEQUENCE</scope>
    <source>
        <strain evidence="3">AH 44721</strain>
    </source>
</reference>
<sequence>MSNQQDLRLRLMALLSLYELLPYSISNPPHGSPPATLEEAVGPEAVRLCLEAMTRNHPNLPAELANIMRNSPSSRSSGSQSKSKSSNKTYPNSSSHSNPHAQTRRY</sequence>
<protein>
    <submittedName>
        <fullName evidence="3">Uncharacterized protein</fullName>
    </submittedName>
</protein>
<feature type="compositionally biased region" description="Low complexity" evidence="1">
    <location>
        <begin position="71"/>
        <end position="88"/>
    </location>
</feature>
<feature type="signal peptide" evidence="2">
    <location>
        <begin position="1"/>
        <end position="26"/>
    </location>
</feature>
<name>A0A9P5NC96_GYMJU</name>
<keyword evidence="2" id="KW-0732">Signal</keyword>
<dbReference type="Proteomes" id="UP000724874">
    <property type="component" value="Unassembled WGS sequence"/>
</dbReference>